<sequence length="520" mass="57990">MLTSWDERLADILTKFSGDVGMIYHLNPEDNNLHLVVRTDGFPDYMIPIMSKIPIGKGIAGETAKTKKAIVANNLTGDDAPECARPLAKTMGIKGMISTPIFYGQDVVGTIGIGCFSEHQFLEQDVNDLIEIGRNLAPQLESEVAKGENNNLNDVKSPFQQGAAVLPTPILKKLSTKGFEPSERDSPAAVALDGFIYVFGGLKDDFSTGVNTFYNDLYRFDTKTYTWEALSPTGELPQPRGYASAVALQNEKKILLYGGTSYEKDFSNLILFNDLWLYSVDKNSWKSIHATTEGPSARTNSKTWFYEDKLYLFGGVNGLNHKFNDLWVFDLKTNSWTEIIANQSPHSPPAVHKGQGYWEPIRGKLVMYAVSERGEDDLVNETWEFDLKTEQWRNITPSKNNIMPPRTATVASIIGDNMYIQGGDLQGVGSIKECGTPFPQSATDEMWRFDTKQHEWSKLGVTGCALPRLKRAGTATYDGKMYIFSGFDFQCYGGKGPGQIWNHDVYMFTIVPGMFPNELN</sequence>
<keyword evidence="1" id="KW-0880">Kelch repeat</keyword>
<evidence type="ECO:0000256" key="1">
    <source>
        <dbReference type="ARBA" id="ARBA00022441"/>
    </source>
</evidence>
<accession>A0A378HYK2</accession>
<gene>
    <name evidence="4" type="primary">nanM</name>
    <name evidence="4" type="ORF">NCTC13315_00501</name>
</gene>
<dbReference type="Pfam" id="PF24681">
    <property type="entry name" value="Kelch_KLHDC2_KLHL20_DRC7"/>
    <property type="match status" value="1"/>
</dbReference>
<dbReference type="SUPFAM" id="SSF55781">
    <property type="entry name" value="GAF domain-like"/>
    <property type="match status" value="1"/>
</dbReference>
<dbReference type="EC" id="5.1.3.24" evidence="4"/>
<dbReference type="SMART" id="SM00612">
    <property type="entry name" value="Kelch"/>
    <property type="match status" value="2"/>
</dbReference>
<dbReference type="InterPro" id="IPR006652">
    <property type="entry name" value="Kelch_1"/>
</dbReference>
<dbReference type="PANTHER" id="PTHR46093:SF18">
    <property type="entry name" value="FIBRONECTIN TYPE-III DOMAIN-CONTAINING PROTEIN"/>
    <property type="match status" value="1"/>
</dbReference>
<dbReference type="PANTHER" id="PTHR46093">
    <property type="entry name" value="ACYL-COA-BINDING DOMAIN-CONTAINING PROTEIN 5"/>
    <property type="match status" value="1"/>
</dbReference>
<keyword evidence="2" id="KW-0677">Repeat</keyword>
<name>A0A378HYK2_9GAMM</name>
<feature type="domain" description="GAF" evidence="3">
    <location>
        <begin position="4"/>
        <end position="150"/>
    </location>
</feature>
<evidence type="ECO:0000313" key="4">
    <source>
        <dbReference type="EMBL" id="STX27979.1"/>
    </source>
</evidence>
<dbReference type="GO" id="GO:0016853">
    <property type="term" value="F:isomerase activity"/>
    <property type="evidence" value="ECO:0007669"/>
    <property type="project" value="UniProtKB-KW"/>
</dbReference>
<evidence type="ECO:0000313" key="5">
    <source>
        <dbReference type="Proteomes" id="UP000254968"/>
    </source>
</evidence>
<dbReference type="InterPro" id="IPR029016">
    <property type="entry name" value="GAF-like_dom_sf"/>
</dbReference>
<dbReference type="SUPFAM" id="SSF117281">
    <property type="entry name" value="Kelch motif"/>
    <property type="match status" value="1"/>
</dbReference>
<dbReference type="AlphaFoldDB" id="A0A378HYK2"/>
<dbReference type="OrthoDB" id="6192994at2"/>
<keyword evidence="5" id="KW-1185">Reference proteome</keyword>
<dbReference type="Gene3D" id="3.30.450.40">
    <property type="match status" value="1"/>
</dbReference>
<dbReference type="RefSeq" id="WP_115301762.1">
    <property type="nucleotide sequence ID" value="NZ_CAAAHO010000006.1"/>
</dbReference>
<dbReference type="EMBL" id="UGNV01000001">
    <property type="protein sequence ID" value="STX27979.1"/>
    <property type="molecule type" value="Genomic_DNA"/>
</dbReference>
<dbReference type="InterPro" id="IPR015915">
    <property type="entry name" value="Kelch-typ_b-propeller"/>
</dbReference>
<evidence type="ECO:0000256" key="2">
    <source>
        <dbReference type="ARBA" id="ARBA00022737"/>
    </source>
</evidence>
<organism evidence="4 5">
    <name type="scientific">Legionella beliardensis</name>
    <dbReference type="NCBI Taxonomy" id="91822"/>
    <lineage>
        <taxon>Bacteria</taxon>
        <taxon>Pseudomonadati</taxon>
        <taxon>Pseudomonadota</taxon>
        <taxon>Gammaproteobacteria</taxon>
        <taxon>Legionellales</taxon>
        <taxon>Legionellaceae</taxon>
        <taxon>Legionella</taxon>
    </lineage>
</organism>
<dbReference type="SMART" id="SM00065">
    <property type="entry name" value="GAF"/>
    <property type="match status" value="1"/>
</dbReference>
<proteinExistence type="predicted"/>
<dbReference type="Proteomes" id="UP000254968">
    <property type="component" value="Unassembled WGS sequence"/>
</dbReference>
<dbReference type="InterPro" id="IPR003018">
    <property type="entry name" value="GAF"/>
</dbReference>
<evidence type="ECO:0000259" key="3">
    <source>
        <dbReference type="SMART" id="SM00065"/>
    </source>
</evidence>
<protein>
    <submittedName>
        <fullName evidence="4">N-acetylneuraminate epimerase</fullName>
        <ecNumber evidence="4">5.1.3.24</ecNumber>
    </submittedName>
</protein>
<reference evidence="4 5" key="1">
    <citation type="submission" date="2018-06" db="EMBL/GenBank/DDBJ databases">
        <authorList>
            <consortium name="Pathogen Informatics"/>
            <person name="Doyle S."/>
        </authorList>
    </citation>
    <scope>NUCLEOTIDE SEQUENCE [LARGE SCALE GENOMIC DNA]</scope>
    <source>
        <strain evidence="4 5">NCTC13315</strain>
    </source>
</reference>
<dbReference type="Pfam" id="PF13185">
    <property type="entry name" value="GAF_2"/>
    <property type="match status" value="1"/>
</dbReference>
<dbReference type="Gene3D" id="2.120.10.80">
    <property type="entry name" value="Kelch-type beta propeller"/>
    <property type="match status" value="2"/>
</dbReference>
<keyword evidence="4" id="KW-0413">Isomerase</keyword>